<dbReference type="GO" id="GO:0004650">
    <property type="term" value="F:polygalacturonase activity"/>
    <property type="evidence" value="ECO:0007669"/>
    <property type="project" value="InterPro"/>
</dbReference>
<dbReference type="RefSeq" id="WP_077864712.1">
    <property type="nucleotide sequence ID" value="NZ_LZYZ01000002.1"/>
</dbReference>
<gene>
    <name evidence="10" type="primary">pehX_1</name>
    <name evidence="10" type="ORF">CLOSAC_13290</name>
</gene>
<comment type="subcellular location">
    <subcellularLocation>
        <location evidence="1">Cell projection</location>
    </subcellularLocation>
</comment>
<dbReference type="AlphaFoldDB" id="A0A1S8NDB3"/>
<dbReference type="Pfam" id="PF00295">
    <property type="entry name" value="Glyco_hydro_28"/>
    <property type="match status" value="1"/>
</dbReference>
<dbReference type="PANTHER" id="PTHR31339">
    <property type="entry name" value="PECTIN LYASE-RELATED"/>
    <property type="match status" value="1"/>
</dbReference>
<feature type="chain" id="PRO_5039561115" evidence="7">
    <location>
        <begin position="25"/>
        <end position="747"/>
    </location>
</feature>
<proteinExistence type="inferred from homology"/>
<dbReference type="PRINTS" id="PR00014">
    <property type="entry name" value="FNTYPEIII"/>
</dbReference>
<dbReference type="Pfam" id="PF00041">
    <property type="entry name" value="fn3"/>
    <property type="match status" value="1"/>
</dbReference>
<dbReference type="SUPFAM" id="SSF49899">
    <property type="entry name" value="Concanavalin A-like lectins/glucanases"/>
    <property type="match status" value="1"/>
</dbReference>
<keyword evidence="5 6" id="KW-0326">Glycosidase</keyword>
<comment type="caution">
    <text evidence="10">The sequence shown here is derived from an EMBL/GenBank/DDBJ whole genome shotgun (WGS) entry which is preliminary data.</text>
</comment>
<dbReference type="Gene3D" id="2.160.20.10">
    <property type="entry name" value="Single-stranded right-handed beta-helix, Pectin lyase-like"/>
    <property type="match status" value="1"/>
</dbReference>
<dbReference type="PROSITE" id="PS51257">
    <property type="entry name" value="PROKAR_LIPOPROTEIN"/>
    <property type="match status" value="1"/>
</dbReference>
<evidence type="ECO:0000313" key="10">
    <source>
        <dbReference type="EMBL" id="OOM14449.1"/>
    </source>
</evidence>
<evidence type="ECO:0000256" key="2">
    <source>
        <dbReference type="ARBA" id="ARBA00008834"/>
    </source>
</evidence>
<reference evidence="10 11" key="1">
    <citation type="submission" date="2016-05" db="EMBL/GenBank/DDBJ databases">
        <title>Microbial solvent formation.</title>
        <authorList>
            <person name="Poehlein A."/>
            <person name="Montoya Solano J.D."/>
            <person name="Flitsch S."/>
            <person name="Krabben P."/>
            <person name="Duerre P."/>
            <person name="Daniel R."/>
        </authorList>
    </citation>
    <scope>NUCLEOTIDE SEQUENCE [LARGE SCALE GENOMIC DNA]</scope>
    <source>
        <strain evidence="10 11">L1-8</strain>
    </source>
</reference>
<dbReference type="InterPro" id="IPR000743">
    <property type="entry name" value="Glyco_hydro_28"/>
</dbReference>
<dbReference type="PROSITE" id="PS50025">
    <property type="entry name" value="LAM_G_DOMAIN"/>
    <property type="match status" value="1"/>
</dbReference>
<dbReference type="SMART" id="SM00710">
    <property type="entry name" value="PbH1"/>
    <property type="match status" value="6"/>
</dbReference>
<evidence type="ECO:0000256" key="7">
    <source>
        <dbReference type="SAM" id="SignalP"/>
    </source>
</evidence>
<evidence type="ECO:0000313" key="11">
    <source>
        <dbReference type="Proteomes" id="UP000191154"/>
    </source>
</evidence>
<feature type="signal peptide" evidence="7">
    <location>
        <begin position="1"/>
        <end position="24"/>
    </location>
</feature>
<dbReference type="InterPro" id="IPR036116">
    <property type="entry name" value="FN3_sf"/>
</dbReference>
<dbReference type="CDD" id="cd00110">
    <property type="entry name" value="LamG"/>
    <property type="match status" value="1"/>
</dbReference>
<evidence type="ECO:0000259" key="9">
    <source>
        <dbReference type="PROSITE" id="PS50853"/>
    </source>
</evidence>
<dbReference type="InterPro" id="IPR051801">
    <property type="entry name" value="GH28_Enzymes"/>
</dbReference>
<dbReference type="InterPro" id="IPR006626">
    <property type="entry name" value="PbH1"/>
</dbReference>
<keyword evidence="4" id="KW-0966">Cell projection</keyword>
<accession>A0A1S8NDB3</accession>
<evidence type="ECO:0000256" key="4">
    <source>
        <dbReference type="ARBA" id="ARBA00023273"/>
    </source>
</evidence>
<dbReference type="SMART" id="SM00060">
    <property type="entry name" value="FN3"/>
    <property type="match status" value="1"/>
</dbReference>
<keyword evidence="7" id="KW-0732">Signal</keyword>
<feature type="domain" description="Laminin G" evidence="8">
    <location>
        <begin position="593"/>
        <end position="747"/>
    </location>
</feature>
<dbReference type="InterPro" id="IPR001791">
    <property type="entry name" value="Laminin_G"/>
</dbReference>
<evidence type="ECO:0000256" key="6">
    <source>
        <dbReference type="RuleBase" id="RU361169"/>
    </source>
</evidence>
<dbReference type="CDD" id="cd00063">
    <property type="entry name" value="FN3"/>
    <property type="match status" value="1"/>
</dbReference>
<dbReference type="GO" id="GO:0042995">
    <property type="term" value="C:cell projection"/>
    <property type="evidence" value="ECO:0007669"/>
    <property type="project" value="UniProtKB-SubCell"/>
</dbReference>
<dbReference type="InterPro" id="IPR013320">
    <property type="entry name" value="ConA-like_dom_sf"/>
</dbReference>
<dbReference type="Pfam" id="PF12708">
    <property type="entry name" value="Pect-lyase_RHGA_epim"/>
    <property type="match status" value="1"/>
</dbReference>
<dbReference type="PROSITE" id="PS50853">
    <property type="entry name" value="FN3"/>
    <property type="match status" value="1"/>
</dbReference>
<comment type="similarity">
    <text evidence="2 6">Belongs to the glycosyl hydrolase 28 family.</text>
</comment>
<dbReference type="PANTHER" id="PTHR31339:SF9">
    <property type="entry name" value="PLASMIN AND FIBRONECTIN-BINDING PROTEIN A"/>
    <property type="match status" value="1"/>
</dbReference>
<dbReference type="Gene3D" id="2.60.120.200">
    <property type="match status" value="1"/>
</dbReference>
<protein>
    <submittedName>
        <fullName evidence="10">Exo-poly-alpha-D-galacturonosidase</fullName>
        <ecNumber evidence="10">3.2.1.82</ecNumber>
    </submittedName>
</protein>
<evidence type="ECO:0000259" key="8">
    <source>
        <dbReference type="PROSITE" id="PS50025"/>
    </source>
</evidence>
<dbReference type="Pfam" id="PF13385">
    <property type="entry name" value="Laminin_G_3"/>
    <property type="match status" value="1"/>
</dbReference>
<dbReference type="EC" id="3.2.1.82" evidence="10"/>
<dbReference type="GO" id="GO:0033917">
    <property type="term" value="F:exo-poly-alpha-galacturonosidase activity"/>
    <property type="evidence" value="ECO:0007669"/>
    <property type="project" value="UniProtKB-EC"/>
</dbReference>
<organism evidence="10 11">
    <name type="scientific">Clostridium saccharobutylicum</name>
    <dbReference type="NCBI Taxonomy" id="169679"/>
    <lineage>
        <taxon>Bacteria</taxon>
        <taxon>Bacillati</taxon>
        <taxon>Bacillota</taxon>
        <taxon>Clostridia</taxon>
        <taxon>Eubacteriales</taxon>
        <taxon>Clostridiaceae</taxon>
        <taxon>Clostridium</taxon>
    </lineage>
</organism>
<evidence type="ECO:0000256" key="1">
    <source>
        <dbReference type="ARBA" id="ARBA00004316"/>
    </source>
</evidence>
<dbReference type="InterPro" id="IPR012334">
    <property type="entry name" value="Pectin_lyas_fold"/>
</dbReference>
<dbReference type="SUPFAM" id="SSF51126">
    <property type="entry name" value="Pectin lyase-like"/>
    <property type="match status" value="1"/>
</dbReference>
<dbReference type="InterPro" id="IPR011050">
    <property type="entry name" value="Pectin_lyase_fold/virulence"/>
</dbReference>
<evidence type="ECO:0000256" key="5">
    <source>
        <dbReference type="ARBA" id="ARBA00023295"/>
    </source>
</evidence>
<dbReference type="InterPro" id="IPR024535">
    <property type="entry name" value="RHGA/B-epi-like_pectate_lyase"/>
</dbReference>
<dbReference type="InterPro" id="IPR003961">
    <property type="entry name" value="FN3_dom"/>
</dbReference>
<dbReference type="InterPro" id="IPR013783">
    <property type="entry name" value="Ig-like_fold"/>
</dbReference>
<dbReference type="SUPFAM" id="SSF49265">
    <property type="entry name" value="Fibronectin type III"/>
    <property type="match status" value="1"/>
</dbReference>
<sequence>MKLSKKTYLTVALSIALSCSMAMPYSINIALAESSDIDTQVSSDRLAPQNLMAYAKTYSSVSLVWDKPSDNKDVIAYDIYQDGTKVGSSELMQYNVAKTNYTISGLKPNTEYNFKVVARDAAGNQSNKSAHVDVKTNEMGQVFNVKDFGAVGDGVTKDSKAIQDAIDACTAGGVVVIPVGTYYTAPLKLKSDMTLNIEKGATILASRDVSDYKIIDSRWEGTSFSSYMSIITAIDAKNFNIIGEGTIDGNAGPIKEAADGETKDAYGYPVNTVNVSGAYDYNIGKYNGDNSTAVNFDMGLWWDNKKATDPTKQTARPRTIQLIRCNNVLLQGVNIQNSPSWTIHPLYSNNITISDVSIKNPSSPVDSPNTDGLDPDSVDGLLVVNTTFDVGDDCIAIKSGKDIEGRTIGKPSTNIVIRNSVMKHGHGGVTLGSEMSGGINNITVKDDIFDGTNIGIRLKTLRGRGGVIQNATFDSIIMKDISGDAFNINSNYTGNGTPLTGTGVVDETTPAIKNLTFNNIDTIGAEEASFFQGLEEMPVDGVTFSNINVTATKGLYSQYVKNVKMTNVAINDGNMFQAGSKFDNLEFDGIADDVKSFNGTSDFVKLPNSILSSDQGSITAWIKTGANFNSGNGTIVYGKDSNSVNGFNVSFTKDNKIQFNMNVNSKTVNLVSTVTYNNDVWHKVTVTWDASGNQKLYVDGKFEASSSVKLDTVSISDASYIGKSDVTNEFFKGDMKDVAVYNYTISQ</sequence>
<feature type="domain" description="Fibronectin type-III" evidence="9">
    <location>
        <begin position="47"/>
        <end position="139"/>
    </location>
</feature>
<dbReference type="EMBL" id="LZYZ01000002">
    <property type="protein sequence ID" value="OOM14449.1"/>
    <property type="molecule type" value="Genomic_DNA"/>
</dbReference>
<dbReference type="GO" id="GO:0005975">
    <property type="term" value="P:carbohydrate metabolic process"/>
    <property type="evidence" value="ECO:0007669"/>
    <property type="project" value="InterPro"/>
</dbReference>
<dbReference type="Gene3D" id="2.60.40.10">
    <property type="entry name" value="Immunoglobulins"/>
    <property type="match status" value="1"/>
</dbReference>
<dbReference type="PROSITE" id="PS00502">
    <property type="entry name" value="POLYGALACTURONASE"/>
    <property type="match status" value="1"/>
</dbReference>
<name>A0A1S8NDB3_CLOSA</name>
<dbReference type="Proteomes" id="UP000191154">
    <property type="component" value="Unassembled WGS sequence"/>
</dbReference>
<evidence type="ECO:0000256" key="3">
    <source>
        <dbReference type="ARBA" id="ARBA00022801"/>
    </source>
</evidence>
<keyword evidence="3 6" id="KW-0378">Hydrolase</keyword>